<organism evidence="4 5">
    <name type="scientific">Daphnia galeata</name>
    <dbReference type="NCBI Taxonomy" id="27404"/>
    <lineage>
        <taxon>Eukaryota</taxon>
        <taxon>Metazoa</taxon>
        <taxon>Ecdysozoa</taxon>
        <taxon>Arthropoda</taxon>
        <taxon>Crustacea</taxon>
        <taxon>Branchiopoda</taxon>
        <taxon>Diplostraca</taxon>
        <taxon>Cladocera</taxon>
        <taxon>Anomopoda</taxon>
        <taxon>Daphniidae</taxon>
        <taxon>Daphnia</taxon>
    </lineage>
</organism>
<dbReference type="InterPro" id="IPR013121">
    <property type="entry name" value="Fe_red_NAD-bd_6"/>
</dbReference>
<dbReference type="FunFam" id="2.40.30.10:FF:000056">
    <property type="entry name" value="NADPH oxidase 5"/>
    <property type="match status" value="1"/>
</dbReference>
<evidence type="ECO:0000256" key="2">
    <source>
        <dbReference type="ARBA" id="ARBA00049908"/>
    </source>
</evidence>
<dbReference type="Gene3D" id="3.40.50.80">
    <property type="entry name" value="Nucleotide-binding domain of ferredoxin-NADP reductase (FNR) module"/>
    <property type="match status" value="1"/>
</dbReference>
<dbReference type="InterPro" id="IPR000778">
    <property type="entry name" value="Cyt_b245_heavy_chain"/>
</dbReference>
<dbReference type="InterPro" id="IPR017938">
    <property type="entry name" value="Riboflavin_synthase-like_b-brl"/>
</dbReference>
<dbReference type="GO" id="GO:0006952">
    <property type="term" value="P:defense response"/>
    <property type="evidence" value="ECO:0007669"/>
    <property type="project" value="TreeGrafter"/>
</dbReference>
<dbReference type="SUPFAM" id="SSF63380">
    <property type="entry name" value="Riboflavin synthase domain-like"/>
    <property type="match status" value="1"/>
</dbReference>
<dbReference type="AlphaFoldDB" id="A0A8J2WEC9"/>
<comment type="caution">
    <text evidence="4">The sequence shown here is derived from an EMBL/GenBank/DDBJ whole genome shotgun (WGS) entry which is preliminary data.</text>
</comment>
<dbReference type="Gene3D" id="2.40.30.10">
    <property type="entry name" value="Translation factors"/>
    <property type="match status" value="1"/>
</dbReference>
<proteinExistence type="predicted"/>
<dbReference type="OrthoDB" id="6381081at2759"/>
<feature type="domain" description="FAD-binding FR-type" evidence="3">
    <location>
        <begin position="74"/>
        <end position="184"/>
    </location>
</feature>
<dbReference type="EMBL" id="CAKKLH010000124">
    <property type="protein sequence ID" value="CAH0104030.1"/>
    <property type="molecule type" value="Genomic_DNA"/>
</dbReference>
<dbReference type="PANTHER" id="PTHR11972:SF58">
    <property type="entry name" value="NADPH OXIDASE 5"/>
    <property type="match status" value="1"/>
</dbReference>
<dbReference type="FunFam" id="3.40.50.80:FF:000012">
    <property type="entry name" value="NADPH oxidase, isoform B"/>
    <property type="match status" value="1"/>
</dbReference>
<dbReference type="GO" id="GO:0042554">
    <property type="term" value="P:superoxide anion generation"/>
    <property type="evidence" value="ECO:0007669"/>
    <property type="project" value="TreeGrafter"/>
</dbReference>
<evidence type="ECO:0000313" key="5">
    <source>
        <dbReference type="Proteomes" id="UP000789390"/>
    </source>
</evidence>
<dbReference type="SFLD" id="SFLDG01169">
    <property type="entry name" value="NADPH_oxidase_subgroup_(NOX)"/>
    <property type="match status" value="1"/>
</dbReference>
<keyword evidence="1" id="KW-0560">Oxidoreductase</keyword>
<dbReference type="InterPro" id="IPR017927">
    <property type="entry name" value="FAD-bd_FR_type"/>
</dbReference>
<dbReference type="PANTHER" id="PTHR11972">
    <property type="entry name" value="NADPH OXIDASE"/>
    <property type="match status" value="1"/>
</dbReference>
<dbReference type="Pfam" id="PF08030">
    <property type="entry name" value="NAD_binding_6"/>
    <property type="match status" value="1"/>
</dbReference>
<sequence length="544" mass="62295">MAVHDDSRSLWSHPWCGEFDWLGFIGYSRCDDSLFSAIRTKDRLFRGISSDYSRLVGPGALFIILEKLLRLRNRMTGKGRTFINYALLLPSNVTHIVCRKPPNFNFHPGDYVYLNIPAIASYEWHPFTISSAPELPDLLWFHIRGAGGWTNKLHEYFKQEQIKQHEFIPSSFRPASPNVTFRSQSTTSESFKNFAEQQSSPDGCTRTRRIYNPQISIPMSEVSMSESLTGAQSVAHTGYRYMRHPPEIINLPVPAEDPRNDDLPHVVWKKFHKKKGLRESVEPETLRARRQNLNKNVRENGETSVRDIRHNGITTISDADPAQSPDPAQIIEGVNIYHPLEITIDGPYGTPSSHIFRAQHAVLIAAGIGVTPFASILQSIMHRYYASLHKCPNCQHSWASKMPDSIMNLKKVDFFWINRDQRSFEWFVHMLSQLEMEQAEMGSALGRFLDLHMYITSALKKTDLKAVGLQMALELLHAKEKRDLVTGLKTRTNAGRPNWDKVFQKLVDEDKGNVTVFYCGPPQLSKELKMKCTKFGFDFHKEIF</sequence>
<comment type="catalytic activity">
    <reaction evidence="2">
        <text>NADPH + 2 O2 = 2 superoxide + NADP(+) + H(+)</text>
        <dbReference type="Rhea" id="RHEA:63180"/>
        <dbReference type="ChEBI" id="CHEBI:15378"/>
        <dbReference type="ChEBI" id="CHEBI:15379"/>
        <dbReference type="ChEBI" id="CHEBI:18421"/>
        <dbReference type="ChEBI" id="CHEBI:57783"/>
        <dbReference type="ChEBI" id="CHEBI:58349"/>
    </reaction>
</comment>
<dbReference type="SUPFAM" id="SSF52343">
    <property type="entry name" value="Ferredoxin reductase-like, C-terminal NADP-linked domain"/>
    <property type="match status" value="1"/>
</dbReference>
<name>A0A8J2WEC9_9CRUS</name>
<dbReference type="InterPro" id="IPR013112">
    <property type="entry name" value="FAD-bd_8"/>
</dbReference>
<dbReference type="InterPro" id="IPR039261">
    <property type="entry name" value="FNR_nucleotide-bd"/>
</dbReference>
<dbReference type="InterPro" id="IPR050369">
    <property type="entry name" value="RBOH/FRE"/>
</dbReference>
<keyword evidence="5" id="KW-1185">Reference proteome</keyword>
<dbReference type="Proteomes" id="UP000789390">
    <property type="component" value="Unassembled WGS sequence"/>
</dbReference>
<evidence type="ECO:0000256" key="1">
    <source>
        <dbReference type="ARBA" id="ARBA00023002"/>
    </source>
</evidence>
<gene>
    <name evidence="4" type="ORF">DGAL_LOCUS6742</name>
</gene>
<dbReference type="Pfam" id="PF08022">
    <property type="entry name" value="FAD_binding_8"/>
    <property type="match status" value="1"/>
</dbReference>
<accession>A0A8J2WEC9</accession>
<protein>
    <recommendedName>
        <fullName evidence="3">FAD-binding FR-type domain-containing protein</fullName>
    </recommendedName>
</protein>
<dbReference type="PROSITE" id="PS51384">
    <property type="entry name" value="FAD_FR"/>
    <property type="match status" value="1"/>
</dbReference>
<evidence type="ECO:0000259" key="3">
    <source>
        <dbReference type="PROSITE" id="PS51384"/>
    </source>
</evidence>
<dbReference type="GO" id="GO:0043020">
    <property type="term" value="C:NADPH oxidase complex"/>
    <property type="evidence" value="ECO:0007669"/>
    <property type="project" value="TreeGrafter"/>
</dbReference>
<dbReference type="GO" id="GO:0016175">
    <property type="term" value="F:superoxide-generating NAD(P)H oxidase activity"/>
    <property type="evidence" value="ECO:0007669"/>
    <property type="project" value="TreeGrafter"/>
</dbReference>
<dbReference type="CDD" id="cd06186">
    <property type="entry name" value="NOX_Duox_like_FAD_NADP"/>
    <property type="match status" value="1"/>
</dbReference>
<reference evidence="4" key="1">
    <citation type="submission" date="2021-11" db="EMBL/GenBank/DDBJ databases">
        <authorList>
            <person name="Schell T."/>
        </authorList>
    </citation>
    <scope>NUCLEOTIDE SEQUENCE</scope>
    <source>
        <strain evidence="4">M5</strain>
    </source>
</reference>
<evidence type="ECO:0000313" key="4">
    <source>
        <dbReference type="EMBL" id="CAH0104030.1"/>
    </source>
</evidence>
<dbReference type="PRINTS" id="PR00466">
    <property type="entry name" value="GP91PHOX"/>
</dbReference>